<protein>
    <submittedName>
        <fullName evidence="2">Uncharacterized protein</fullName>
    </submittedName>
</protein>
<sequence length="557" mass="62838">MRYRFDHKFAYACRYATRGSTTAVDRAISHCHKLARLSLYMHEFSWSRLASIGDNVMSLLNFVKQYSVQVTLNLAFARMTKGIGNGTSEDLVIAKLDFPNPYEFPIPDPYITGESILLLDDWSLSFVTCSSLSHDHVDYWGYLKPFKASVWYSLLASCLVVTLLLICQNFSKYKMILTWSELGFMILKAGQDVFLAAFEGTGPTLRVMFKSSASEKMIVVWGLMTFVLANTYKSIVTEDTTEPFVSNPPRKFDELANGQFQIYSSPIVAYHKSFAVPVTLTKYRVGVSEFDAEIYTLFMTWYDSFTSDLGRVILILLNQYGCQTMADATPWYYTPILSLIRPSENHANQATRFRQEFAKSLVGRIAGISQVTNASSVSTIVGKCEKTAFVAPSVYIKSNRFLLSIFGGKSSHLNRKPYVESIDTVFSRRVYMRVSRMSVLSERLKGKIQKLIEAGFYKFWESLIIHAHTAGGIGRLGDDKFVAQQLESNIITVFVMIGIAGGVCVVIFFIEFGLGRKTTILGGFRTLWSASRTCVKYLGKRCFNRDRVKPACGIQQE</sequence>
<evidence type="ECO:0000313" key="3">
    <source>
        <dbReference type="Proteomes" id="UP000198287"/>
    </source>
</evidence>
<name>A0A226DAQ9_FOLCA</name>
<dbReference type="EMBL" id="LNIX01000027">
    <property type="protein sequence ID" value="OXA41988.1"/>
    <property type="molecule type" value="Genomic_DNA"/>
</dbReference>
<evidence type="ECO:0000313" key="2">
    <source>
        <dbReference type="EMBL" id="OXA41988.1"/>
    </source>
</evidence>
<gene>
    <name evidence="2" type="ORF">Fcan01_23120</name>
</gene>
<reference evidence="2 3" key="1">
    <citation type="submission" date="2015-12" db="EMBL/GenBank/DDBJ databases">
        <title>The genome of Folsomia candida.</title>
        <authorList>
            <person name="Faddeeva A."/>
            <person name="Derks M.F."/>
            <person name="Anvar Y."/>
            <person name="Smit S."/>
            <person name="Van Straalen N."/>
            <person name="Roelofs D."/>
        </authorList>
    </citation>
    <scope>NUCLEOTIDE SEQUENCE [LARGE SCALE GENOMIC DNA]</scope>
    <source>
        <strain evidence="2 3">VU population</strain>
        <tissue evidence="2">Whole body</tissue>
    </source>
</reference>
<keyword evidence="3" id="KW-1185">Reference proteome</keyword>
<keyword evidence="1" id="KW-0812">Transmembrane</keyword>
<accession>A0A226DAQ9</accession>
<keyword evidence="1" id="KW-1133">Transmembrane helix</keyword>
<comment type="caution">
    <text evidence="2">The sequence shown here is derived from an EMBL/GenBank/DDBJ whole genome shotgun (WGS) entry which is preliminary data.</text>
</comment>
<proteinExistence type="predicted"/>
<keyword evidence="1" id="KW-0472">Membrane</keyword>
<organism evidence="2 3">
    <name type="scientific">Folsomia candida</name>
    <name type="common">Springtail</name>
    <dbReference type="NCBI Taxonomy" id="158441"/>
    <lineage>
        <taxon>Eukaryota</taxon>
        <taxon>Metazoa</taxon>
        <taxon>Ecdysozoa</taxon>
        <taxon>Arthropoda</taxon>
        <taxon>Hexapoda</taxon>
        <taxon>Collembola</taxon>
        <taxon>Entomobryomorpha</taxon>
        <taxon>Isotomoidea</taxon>
        <taxon>Isotomidae</taxon>
        <taxon>Proisotominae</taxon>
        <taxon>Folsomia</taxon>
    </lineage>
</organism>
<feature type="transmembrane region" description="Helical" evidence="1">
    <location>
        <begin position="149"/>
        <end position="166"/>
    </location>
</feature>
<dbReference type="AlphaFoldDB" id="A0A226DAQ9"/>
<dbReference type="Proteomes" id="UP000198287">
    <property type="component" value="Unassembled WGS sequence"/>
</dbReference>
<feature type="transmembrane region" description="Helical" evidence="1">
    <location>
        <begin position="490"/>
        <end position="510"/>
    </location>
</feature>
<evidence type="ECO:0000256" key="1">
    <source>
        <dbReference type="SAM" id="Phobius"/>
    </source>
</evidence>